<evidence type="ECO:0000256" key="4">
    <source>
        <dbReference type="ARBA" id="ARBA00022692"/>
    </source>
</evidence>
<dbReference type="EMBL" id="CP053452">
    <property type="protein sequence ID" value="QJW94305.1"/>
    <property type="molecule type" value="Genomic_DNA"/>
</dbReference>
<evidence type="ECO:0000256" key="2">
    <source>
        <dbReference type="ARBA" id="ARBA00022475"/>
    </source>
</evidence>
<dbReference type="InterPro" id="IPR019127">
    <property type="entry name" value="Exosortase"/>
</dbReference>
<dbReference type="KEGG" id="ftj:FTUN_1825"/>
<keyword evidence="11" id="KW-1185">Reference proteome</keyword>
<feature type="transmembrane region" description="Helical" evidence="9">
    <location>
        <begin position="197"/>
        <end position="216"/>
    </location>
</feature>
<keyword evidence="6 9" id="KW-1133">Transmembrane helix</keyword>
<dbReference type="GO" id="GO:0005886">
    <property type="term" value="C:plasma membrane"/>
    <property type="evidence" value="ECO:0007669"/>
    <property type="project" value="UniProtKB-SubCell"/>
</dbReference>
<evidence type="ECO:0000256" key="7">
    <source>
        <dbReference type="ARBA" id="ARBA00023136"/>
    </source>
</evidence>
<evidence type="ECO:0000256" key="3">
    <source>
        <dbReference type="ARBA" id="ARBA00022670"/>
    </source>
</evidence>
<evidence type="ECO:0000313" key="10">
    <source>
        <dbReference type="EMBL" id="QJW94305.1"/>
    </source>
</evidence>
<evidence type="ECO:0000256" key="6">
    <source>
        <dbReference type="ARBA" id="ARBA00022989"/>
    </source>
</evidence>
<gene>
    <name evidence="10" type="ORF">FTUN_1825</name>
</gene>
<dbReference type="NCBIfam" id="TIGR02602">
    <property type="entry name" value="8TM_EpsH"/>
    <property type="match status" value="1"/>
</dbReference>
<feature type="transmembrane region" description="Helical" evidence="9">
    <location>
        <begin position="20"/>
        <end position="38"/>
    </location>
</feature>
<evidence type="ECO:0000313" key="11">
    <source>
        <dbReference type="Proteomes" id="UP000503447"/>
    </source>
</evidence>
<evidence type="ECO:0000256" key="1">
    <source>
        <dbReference type="ARBA" id="ARBA00004651"/>
    </source>
</evidence>
<protein>
    <recommendedName>
        <fullName evidence="12">Eight transmembrane protein EpsH</fullName>
    </recommendedName>
</protein>
<dbReference type="InterPro" id="IPR026392">
    <property type="entry name" value="Exo/Archaeosortase_dom"/>
</dbReference>
<comment type="subcellular location">
    <subcellularLocation>
        <location evidence="1">Cell membrane</location>
        <topology evidence="1">Multi-pass membrane protein</topology>
    </subcellularLocation>
</comment>
<evidence type="ECO:0000256" key="9">
    <source>
        <dbReference type="SAM" id="Phobius"/>
    </source>
</evidence>
<dbReference type="AlphaFoldDB" id="A0A6M5YK10"/>
<dbReference type="GO" id="GO:0008233">
    <property type="term" value="F:peptidase activity"/>
    <property type="evidence" value="ECO:0007669"/>
    <property type="project" value="UniProtKB-KW"/>
</dbReference>
<feature type="region of interest" description="Disordered" evidence="8">
    <location>
        <begin position="317"/>
        <end position="339"/>
    </location>
</feature>
<feature type="transmembrane region" description="Helical" evidence="9">
    <location>
        <begin position="105"/>
        <end position="123"/>
    </location>
</feature>
<keyword evidence="4 9" id="KW-0812">Transmembrane</keyword>
<accession>A0A6M5YK10</accession>
<dbReference type="InterPro" id="IPR013426">
    <property type="entry name" value="EpsH-like"/>
</dbReference>
<keyword evidence="3" id="KW-0645">Protease</keyword>
<keyword evidence="2" id="KW-1003">Cell membrane</keyword>
<sequence length="339" mass="36921">MSSRTHSQPAAETVRSPAWIATLLVLIGALAFVYAGLFRYSYTQWLKPDYSHGFLVPLFAAYLAWHWRAGAPARLRWPEPWGLAFVAGGTVLFVAAGRYNYGKEWLQGLSLVINLCGAALLLGGWPTLRWLLPCFAFLMFMFPLPYSVEHALGSKLQLIAASASEFALQTIGYPTYREGVVLFVKDHALEVEKACSGLSMLLTFLALSTGMALLVTRPWVDRALILVSAVPVAVLANVIRIALTGVLYNEAGKDLGDRVFHDFAGWMMMPIALAVLWGELKLLDWVWVDVGGRASGQEVIQQNAINPAYLVMTALPPEKGGTAPPKAPASLPAPKGAPR</sequence>
<dbReference type="RefSeq" id="WP_171470334.1">
    <property type="nucleotide sequence ID" value="NZ_CP053452.2"/>
</dbReference>
<name>A0A6M5YK10_9BACT</name>
<feature type="transmembrane region" description="Helical" evidence="9">
    <location>
        <begin position="81"/>
        <end position="99"/>
    </location>
</feature>
<evidence type="ECO:0008006" key="12">
    <source>
        <dbReference type="Google" id="ProtNLM"/>
    </source>
</evidence>
<reference evidence="11" key="1">
    <citation type="submission" date="2020-05" db="EMBL/GenBank/DDBJ databases">
        <title>Frigoriglobus tundricola gen. nov., sp. nov., a psychrotolerant cellulolytic planctomycete of the family Gemmataceae with two divergent copies of 16S rRNA gene.</title>
        <authorList>
            <person name="Kulichevskaya I.S."/>
            <person name="Ivanova A.A."/>
            <person name="Naumoff D.G."/>
            <person name="Beletsky A.V."/>
            <person name="Rijpstra W.I.C."/>
            <person name="Sinninghe Damste J.S."/>
            <person name="Mardanov A.V."/>
            <person name="Ravin N.V."/>
            <person name="Dedysh S.N."/>
        </authorList>
    </citation>
    <scope>NUCLEOTIDE SEQUENCE [LARGE SCALE GENOMIC DNA]</scope>
    <source>
        <strain evidence="11">PL17</strain>
    </source>
</reference>
<dbReference type="GO" id="GO:0006508">
    <property type="term" value="P:proteolysis"/>
    <property type="evidence" value="ECO:0007669"/>
    <property type="project" value="UniProtKB-KW"/>
</dbReference>
<dbReference type="Pfam" id="PF09721">
    <property type="entry name" value="Exosortase_EpsH"/>
    <property type="match status" value="1"/>
</dbReference>
<feature type="compositionally biased region" description="Low complexity" evidence="8">
    <location>
        <begin position="328"/>
        <end position="339"/>
    </location>
</feature>
<feature type="transmembrane region" description="Helical" evidence="9">
    <location>
        <begin position="50"/>
        <end position="69"/>
    </location>
</feature>
<evidence type="ECO:0000256" key="5">
    <source>
        <dbReference type="ARBA" id="ARBA00022801"/>
    </source>
</evidence>
<evidence type="ECO:0000256" key="8">
    <source>
        <dbReference type="SAM" id="MobiDB-lite"/>
    </source>
</evidence>
<dbReference type="Proteomes" id="UP000503447">
    <property type="component" value="Chromosome"/>
</dbReference>
<organism evidence="10 11">
    <name type="scientific">Frigoriglobus tundricola</name>
    <dbReference type="NCBI Taxonomy" id="2774151"/>
    <lineage>
        <taxon>Bacteria</taxon>
        <taxon>Pseudomonadati</taxon>
        <taxon>Planctomycetota</taxon>
        <taxon>Planctomycetia</taxon>
        <taxon>Gemmatales</taxon>
        <taxon>Gemmataceae</taxon>
        <taxon>Frigoriglobus</taxon>
    </lineage>
</organism>
<feature type="transmembrane region" description="Helical" evidence="9">
    <location>
        <begin position="263"/>
        <end position="283"/>
    </location>
</feature>
<keyword evidence="5" id="KW-0378">Hydrolase</keyword>
<keyword evidence="7 9" id="KW-0472">Membrane</keyword>
<feature type="transmembrane region" description="Helical" evidence="9">
    <location>
        <begin position="223"/>
        <end position="243"/>
    </location>
</feature>
<proteinExistence type="predicted"/>
<dbReference type="NCBIfam" id="TIGR04178">
    <property type="entry name" value="exo_archaeo"/>
    <property type="match status" value="1"/>
</dbReference>